<keyword evidence="1" id="KW-0175">Coiled coil</keyword>
<dbReference type="Pfam" id="PF01381">
    <property type="entry name" value="HTH_3"/>
    <property type="match status" value="1"/>
</dbReference>
<feature type="coiled-coil region" evidence="1">
    <location>
        <begin position="101"/>
        <end position="128"/>
    </location>
</feature>
<evidence type="ECO:0000256" key="1">
    <source>
        <dbReference type="SAM" id="Coils"/>
    </source>
</evidence>
<reference evidence="3 4" key="1">
    <citation type="submission" date="2018-03" db="EMBL/GenBank/DDBJ databases">
        <title>Genomic Encyclopedia of Type Strains, Phase III (KMG-III): the genomes of soil and plant-associated and newly described type strains.</title>
        <authorList>
            <person name="Whitman W."/>
        </authorList>
    </citation>
    <scope>NUCLEOTIDE SEQUENCE [LARGE SCALE GENOMIC DNA]</scope>
    <source>
        <strain evidence="3 4">CGMCC 1.12700</strain>
    </source>
</reference>
<dbReference type="SMART" id="SM00530">
    <property type="entry name" value="HTH_XRE"/>
    <property type="match status" value="1"/>
</dbReference>
<evidence type="ECO:0000259" key="2">
    <source>
        <dbReference type="PROSITE" id="PS50943"/>
    </source>
</evidence>
<dbReference type="OrthoDB" id="681019at2"/>
<protein>
    <submittedName>
        <fullName evidence="3">Helix-turn-helix protein</fullName>
    </submittedName>
</protein>
<dbReference type="GO" id="GO:0003677">
    <property type="term" value="F:DNA binding"/>
    <property type="evidence" value="ECO:0007669"/>
    <property type="project" value="InterPro"/>
</dbReference>
<comment type="caution">
    <text evidence="3">The sequence shown here is derived from an EMBL/GenBank/DDBJ whole genome shotgun (WGS) entry which is preliminary data.</text>
</comment>
<sequence length="138" mass="15781">MEMVNGFEILKKRVGANIKKIRLIKGIEVKMLCLDLQISPAAYSNIERGVTDITVTKLALLADYLKVSYDQILDFEHHTQFGDGPEQQADKEPAMATEQHMEGYMVALEQAKEENRFLREQNSKLLNMLAQQQDLVKK</sequence>
<dbReference type="InterPro" id="IPR010982">
    <property type="entry name" value="Lambda_DNA-bd_dom_sf"/>
</dbReference>
<keyword evidence="4" id="KW-1185">Reference proteome</keyword>
<dbReference type="Gene3D" id="1.10.260.40">
    <property type="entry name" value="lambda repressor-like DNA-binding domains"/>
    <property type="match status" value="1"/>
</dbReference>
<dbReference type="Proteomes" id="UP000240572">
    <property type="component" value="Unassembled WGS sequence"/>
</dbReference>
<organism evidence="3 4">
    <name type="scientific">Taibaiella chishuiensis</name>
    <dbReference type="NCBI Taxonomy" id="1434707"/>
    <lineage>
        <taxon>Bacteria</taxon>
        <taxon>Pseudomonadati</taxon>
        <taxon>Bacteroidota</taxon>
        <taxon>Chitinophagia</taxon>
        <taxon>Chitinophagales</taxon>
        <taxon>Chitinophagaceae</taxon>
        <taxon>Taibaiella</taxon>
    </lineage>
</organism>
<dbReference type="AlphaFoldDB" id="A0A2P8DBZ2"/>
<dbReference type="CDD" id="cd00093">
    <property type="entry name" value="HTH_XRE"/>
    <property type="match status" value="1"/>
</dbReference>
<dbReference type="PROSITE" id="PS50943">
    <property type="entry name" value="HTH_CROC1"/>
    <property type="match status" value="1"/>
</dbReference>
<gene>
    <name evidence="3" type="ORF">B0I18_101884</name>
</gene>
<name>A0A2P8DBZ2_9BACT</name>
<feature type="domain" description="HTH cro/C1-type" evidence="2">
    <location>
        <begin position="18"/>
        <end position="72"/>
    </location>
</feature>
<dbReference type="EMBL" id="PYGD01000001">
    <property type="protein sequence ID" value="PSK94724.1"/>
    <property type="molecule type" value="Genomic_DNA"/>
</dbReference>
<evidence type="ECO:0000313" key="4">
    <source>
        <dbReference type="Proteomes" id="UP000240572"/>
    </source>
</evidence>
<dbReference type="InterPro" id="IPR001387">
    <property type="entry name" value="Cro/C1-type_HTH"/>
</dbReference>
<proteinExistence type="predicted"/>
<accession>A0A2P8DBZ2</accession>
<evidence type="ECO:0000313" key="3">
    <source>
        <dbReference type="EMBL" id="PSK94724.1"/>
    </source>
</evidence>
<dbReference type="SUPFAM" id="SSF47413">
    <property type="entry name" value="lambda repressor-like DNA-binding domains"/>
    <property type="match status" value="1"/>
</dbReference>